<dbReference type="PRINTS" id="PR00320">
    <property type="entry name" value="GPROTEINBRPT"/>
</dbReference>
<feature type="region of interest" description="Disordered" evidence="7">
    <location>
        <begin position="674"/>
        <end position="727"/>
    </location>
</feature>
<evidence type="ECO:0000256" key="6">
    <source>
        <dbReference type="PROSITE-ProRule" id="PRU00221"/>
    </source>
</evidence>
<dbReference type="Gene3D" id="2.130.10.10">
    <property type="entry name" value="YVTN repeat-like/Quinoprotein amine dehydrogenase"/>
    <property type="match status" value="2"/>
</dbReference>
<dbReference type="PANTHER" id="PTHR22852">
    <property type="entry name" value="LETHAL 2 DENTICLELESS PROTEIN RETINOIC ACID-REGULATED NUCLEAR MATRIX-ASSOCIATED PROTEIN"/>
    <property type="match status" value="1"/>
</dbReference>
<dbReference type="PROSITE" id="PS50294">
    <property type="entry name" value="WD_REPEATS_REGION"/>
    <property type="match status" value="3"/>
</dbReference>
<dbReference type="Proteomes" id="UP000694388">
    <property type="component" value="Unplaced"/>
</dbReference>
<keyword evidence="4" id="KW-0833">Ubl conjugation pathway</keyword>
<keyword evidence="3" id="KW-0677">Repeat</keyword>
<comment type="pathway">
    <text evidence="1">Protein modification; protein ubiquitination.</text>
</comment>
<name>A0A8C4QJL2_EPTBU</name>
<dbReference type="GO" id="GO:0007095">
    <property type="term" value="P:mitotic G2 DNA damage checkpoint signaling"/>
    <property type="evidence" value="ECO:0007669"/>
    <property type="project" value="TreeGrafter"/>
</dbReference>
<dbReference type="Ensembl" id="ENSEBUT00000016975.1">
    <property type="protein sequence ID" value="ENSEBUP00000016399.1"/>
    <property type="gene ID" value="ENSEBUG00000010296.1"/>
</dbReference>
<evidence type="ECO:0000313" key="9">
    <source>
        <dbReference type="Proteomes" id="UP000694388"/>
    </source>
</evidence>
<dbReference type="InterPro" id="IPR036322">
    <property type="entry name" value="WD40_repeat_dom_sf"/>
</dbReference>
<comment type="similarity">
    <text evidence="5">Belongs to the WD repeat cdt2 family.</text>
</comment>
<sequence length="727" mass="79244">MTLLVALLKVNNVVTIENQHDESGEVFVRLFHHGASQPLDLLPEPGCGHVLAASSEEGKIHVYDTEWPRRRSAVLLEWLAHSNAVFDLAWMPGEAKLVTASGDQTARLWDVNTRENLGSFKGHHCSLRSVAFSKHDKAMLCTGGRDGNIMLWDIRCTKKEGFYTAVKKIPNAHGHVLRSGPTGKRRAHVRGLAPSVDSQQSVTAVIFQDERTLISAGAVDGVVKMWDLRKYYSTSRCEPVPMHSFPYAGSSSRKHGYSSLVLDSTGSYLFATCMDDCIYMFSTVNLNTTPVCTFQGHRNASFYVKASLSPDDRYLLSGSSDGKAYIWKVHAARQPPVLMCGHAEEVTAVCWCPTDFSKIVTCSDDDTLRVWSMLGGPRQEESLVKRSLGFLGWTSHQESAISPAAPKPRTPVLMPLPQHTSPRAAICASSTLPAMPSPSSSESSIQSTIAVSASHQPAIKSSIFPQAQKIDGLDSSQVMNASPGTLTHWLRIRSPQCSAVAWETSSVGLEARAQRSSGPRRAKRRLQTSAGNAETFEAGSRSENLSYNDLGIPACKKIRPHEEESIDEEKLQRSGEGVGFCDGAVWVTGSSEDASNVLAKQHDARVCEENVEQEGCSSNEFTSLSPSSAAHSSTTNGTSKLLQVHHVAANKENAVNRSPTSNWLIQMGAKLKEDVSRRSPRGVVLQKSHLSKTRKPKEPSDHVGESATRSNLSPASMKNISSYFSKC</sequence>
<reference evidence="8" key="1">
    <citation type="submission" date="2025-08" db="UniProtKB">
        <authorList>
            <consortium name="Ensembl"/>
        </authorList>
    </citation>
    <scope>IDENTIFICATION</scope>
</reference>
<dbReference type="PROSITE" id="PS50082">
    <property type="entry name" value="WD_REPEATS_2"/>
    <property type="match status" value="5"/>
</dbReference>
<evidence type="ECO:0000256" key="2">
    <source>
        <dbReference type="ARBA" id="ARBA00022574"/>
    </source>
</evidence>
<feature type="compositionally biased region" description="Low complexity" evidence="7">
    <location>
        <begin position="437"/>
        <end position="449"/>
    </location>
</feature>
<dbReference type="AlphaFoldDB" id="A0A8C4QJL2"/>
<dbReference type="InterPro" id="IPR019775">
    <property type="entry name" value="WD40_repeat_CS"/>
</dbReference>
<evidence type="ECO:0000256" key="7">
    <source>
        <dbReference type="SAM" id="MobiDB-lite"/>
    </source>
</evidence>
<evidence type="ECO:0000256" key="3">
    <source>
        <dbReference type="ARBA" id="ARBA00022737"/>
    </source>
</evidence>
<evidence type="ECO:0000313" key="8">
    <source>
        <dbReference type="Ensembl" id="ENSEBUP00000016399.1"/>
    </source>
</evidence>
<dbReference type="PROSITE" id="PS00678">
    <property type="entry name" value="WD_REPEATS_1"/>
    <property type="match status" value="3"/>
</dbReference>
<dbReference type="CDD" id="cd00200">
    <property type="entry name" value="WD40"/>
    <property type="match status" value="1"/>
</dbReference>
<protein>
    <submittedName>
        <fullName evidence="8">Denticleless E3 ubiquitin protein ligase homolog (Drosophila)</fullName>
    </submittedName>
</protein>
<feature type="region of interest" description="Disordered" evidence="7">
    <location>
        <begin position="430"/>
        <end position="449"/>
    </location>
</feature>
<dbReference type="SUPFAM" id="SSF50978">
    <property type="entry name" value="WD40 repeat-like"/>
    <property type="match status" value="1"/>
</dbReference>
<evidence type="ECO:0000256" key="1">
    <source>
        <dbReference type="ARBA" id="ARBA00004906"/>
    </source>
</evidence>
<dbReference type="InterPro" id="IPR015943">
    <property type="entry name" value="WD40/YVTN_repeat-like_dom_sf"/>
</dbReference>
<dbReference type="InterPro" id="IPR051865">
    <property type="entry name" value="WD-repeat_CDT2_adapter"/>
</dbReference>
<evidence type="ECO:0000256" key="5">
    <source>
        <dbReference type="ARBA" id="ARBA00038344"/>
    </source>
</evidence>
<dbReference type="InterPro" id="IPR020472">
    <property type="entry name" value="WD40_PAC1"/>
</dbReference>
<dbReference type="Pfam" id="PF00400">
    <property type="entry name" value="WD40"/>
    <property type="match status" value="5"/>
</dbReference>
<proteinExistence type="inferred from homology"/>
<dbReference type="PANTHER" id="PTHR22852:SF0">
    <property type="entry name" value="DENTICLELESS PROTEIN HOMOLOG"/>
    <property type="match status" value="1"/>
</dbReference>
<reference evidence="8" key="2">
    <citation type="submission" date="2025-09" db="UniProtKB">
        <authorList>
            <consortium name="Ensembl"/>
        </authorList>
    </citation>
    <scope>IDENTIFICATION</scope>
</reference>
<dbReference type="GO" id="GO:0043161">
    <property type="term" value="P:proteasome-mediated ubiquitin-dependent protein catabolic process"/>
    <property type="evidence" value="ECO:0007669"/>
    <property type="project" value="TreeGrafter"/>
</dbReference>
<dbReference type="SMART" id="SM00320">
    <property type="entry name" value="WD40"/>
    <property type="match status" value="7"/>
</dbReference>
<evidence type="ECO:0000256" key="4">
    <source>
        <dbReference type="ARBA" id="ARBA00022786"/>
    </source>
</evidence>
<feature type="repeat" description="WD" evidence="6">
    <location>
        <begin position="307"/>
        <end position="337"/>
    </location>
</feature>
<dbReference type="GO" id="GO:0030674">
    <property type="term" value="F:protein-macromolecule adaptor activity"/>
    <property type="evidence" value="ECO:0007669"/>
    <property type="project" value="TreeGrafter"/>
</dbReference>
<keyword evidence="2 6" id="KW-0853">WD repeat</keyword>
<feature type="compositionally biased region" description="Polar residues" evidence="7">
    <location>
        <begin position="707"/>
        <end position="727"/>
    </location>
</feature>
<feature type="repeat" description="WD" evidence="6">
    <location>
        <begin position="78"/>
        <end position="119"/>
    </location>
</feature>
<accession>A0A8C4QJL2</accession>
<dbReference type="GO" id="GO:0005634">
    <property type="term" value="C:nucleus"/>
    <property type="evidence" value="ECO:0007669"/>
    <property type="project" value="TreeGrafter"/>
</dbReference>
<feature type="repeat" description="WD" evidence="6">
    <location>
        <begin position="120"/>
        <end position="155"/>
    </location>
</feature>
<feature type="region of interest" description="Disordered" evidence="7">
    <location>
        <begin position="508"/>
        <end position="540"/>
    </location>
</feature>
<dbReference type="InterPro" id="IPR001680">
    <property type="entry name" value="WD40_rpt"/>
</dbReference>
<keyword evidence="9" id="KW-1185">Reference proteome</keyword>
<feature type="repeat" description="WD" evidence="6">
    <location>
        <begin position="195"/>
        <end position="236"/>
    </location>
</feature>
<dbReference type="GeneTree" id="ENSGT00530000064210"/>
<organism evidence="8 9">
    <name type="scientific">Eptatretus burgeri</name>
    <name type="common">Inshore hagfish</name>
    <dbReference type="NCBI Taxonomy" id="7764"/>
    <lineage>
        <taxon>Eukaryota</taxon>
        <taxon>Metazoa</taxon>
        <taxon>Chordata</taxon>
        <taxon>Craniata</taxon>
        <taxon>Vertebrata</taxon>
        <taxon>Cyclostomata</taxon>
        <taxon>Myxini</taxon>
        <taxon>Myxiniformes</taxon>
        <taxon>Myxinidae</taxon>
        <taxon>Eptatretinae</taxon>
        <taxon>Eptatretus</taxon>
    </lineage>
</organism>
<feature type="repeat" description="WD" evidence="6">
    <location>
        <begin position="339"/>
        <end position="373"/>
    </location>
</feature>